<keyword evidence="4" id="KW-1185">Reference proteome</keyword>
<feature type="compositionally biased region" description="Low complexity" evidence="1">
    <location>
        <begin position="113"/>
        <end position="132"/>
    </location>
</feature>
<feature type="compositionally biased region" description="Acidic residues" evidence="1">
    <location>
        <begin position="133"/>
        <end position="142"/>
    </location>
</feature>
<name>A0A7R8AU52_9EURO</name>
<evidence type="ECO:0000313" key="4">
    <source>
        <dbReference type="Proteomes" id="UP000654913"/>
    </source>
</evidence>
<dbReference type="EMBL" id="AP024449">
    <property type="protein sequence ID" value="BCS29515.1"/>
    <property type="molecule type" value="Genomic_DNA"/>
</dbReference>
<dbReference type="KEGG" id="apuu:APUU_71085A"/>
<proteinExistence type="predicted"/>
<keyword evidence="2" id="KW-0732">Signal</keyword>
<evidence type="ECO:0000256" key="1">
    <source>
        <dbReference type="SAM" id="MobiDB-lite"/>
    </source>
</evidence>
<evidence type="ECO:0000256" key="2">
    <source>
        <dbReference type="SAM" id="SignalP"/>
    </source>
</evidence>
<dbReference type="GeneID" id="64979512"/>
<dbReference type="AlphaFoldDB" id="A0A7R8AU52"/>
<feature type="compositionally biased region" description="Acidic residues" evidence="1">
    <location>
        <begin position="103"/>
        <end position="112"/>
    </location>
</feature>
<evidence type="ECO:0000313" key="3">
    <source>
        <dbReference type="EMBL" id="BCS29515.1"/>
    </source>
</evidence>
<sequence>MKSSTLLALSLPVLSAHAWKITWRDASGKASTKSGRGPSKCIPIDHAEGQEFDLDGEGEPNINMLLFTNSKCSGDPSGQATVSFVKEASGDLSGFQVVRLDAGDDDEDDDDSTSTGTGSSSGSATPSPTSTSTDDDDEDDETFTLPTVSATSTSTSSDSDETTSPTSTASSSGADATESSSATGTDNDETPSPSESGDESTPTDGSAQLALSRTGLAGVVVAAIAGGWALDLLF</sequence>
<feature type="compositionally biased region" description="Low complexity" evidence="1">
    <location>
        <begin position="149"/>
        <end position="185"/>
    </location>
</feature>
<accession>A0A7R8AU52</accession>
<feature type="chain" id="PRO_5030621338" evidence="2">
    <location>
        <begin position="19"/>
        <end position="234"/>
    </location>
</feature>
<dbReference type="RefSeq" id="XP_041561701.1">
    <property type="nucleotide sequence ID" value="XM_041696030.1"/>
</dbReference>
<dbReference type="OrthoDB" id="4368092at2759"/>
<feature type="region of interest" description="Disordered" evidence="1">
    <location>
        <begin position="102"/>
        <end position="209"/>
    </location>
</feature>
<reference evidence="3" key="2">
    <citation type="submission" date="2021-02" db="EMBL/GenBank/DDBJ databases">
        <title>Aspergillus puulaauensis MK2 genome sequence.</title>
        <authorList>
            <person name="Futagami T."/>
            <person name="Mori K."/>
            <person name="Kadooka C."/>
            <person name="Tanaka T."/>
        </authorList>
    </citation>
    <scope>NUCLEOTIDE SEQUENCE</scope>
    <source>
        <strain evidence="3">MK2</strain>
    </source>
</reference>
<feature type="compositionally biased region" description="Polar residues" evidence="1">
    <location>
        <begin position="190"/>
        <end position="209"/>
    </location>
</feature>
<feature type="signal peptide" evidence="2">
    <location>
        <begin position="1"/>
        <end position="18"/>
    </location>
</feature>
<organism evidence="3 4">
    <name type="scientific">Aspergillus puulaauensis</name>
    <dbReference type="NCBI Taxonomy" id="1220207"/>
    <lineage>
        <taxon>Eukaryota</taxon>
        <taxon>Fungi</taxon>
        <taxon>Dikarya</taxon>
        <taxon>Ascomycota</taxon>
        <taxon>Pezizomycotina</taxon>
        <taxon>Eurotiomycetes</taxon>
        <taxon>Eurotiomycetidae</taxon>
        <taxon>Eurotiales</taxon>
        <taxon>Aspergillaceae</taxon>
        <taxon>Aspergillus</taxon>
    </lineage>
</organism>
<gene>
    <name evidence="3" type="ORF">APUU_71085A</name>
</gene>
<dbReference type="Proteomes" id="UP000654913">
    <property type="component" value="Chromosome 7"/>
</dbReference>
<protein>
    <submittedName>
        <fullName evidence="3">Uncharacterized protein</fullName>
    </submittedName>
</protein>
<reference evidence="3" key="1">
    <citation type="submission" date="2021-01" db="EMBL/GenBank/DDBJ databases">
        <authorList>
            <consortium name="Aspergillus puulaauensis MK2 genome sequencing consortium"/>
            <person name="Kazuki M."/>
            <person name="Futagami T."/>
        </authorList>
    </citation>
    <scope>NUCLEOTIDE SEQUENCE</scope>
    <source>
        <strain evidence="3">MK2</strain>
    </source>
</reference>